<evidence type="ECO:0000256" key="4">
    <source>
        <dbReference type="ARBA" id="ARBA00022452"/>
    </source>
</evidence>
<dbReference type="InterPro" id="IPR050810">
    <property type="entry name" value="Bact_Secretion_Sys_Channel"/>
</dbReference>
<dbReference type="AlphaFoldDB" id="E3CXB4"/>
<organism evidence="15 16">
    <name type="scientific">Aminomonas paucivorans DSM 12260</name>
    <dbReference type="NCBI Taxonomy" id="584708"/>
    <lineage>
        <taxon>Bacteria</taxon>
        <taxon>Thermotogati</taxon>
        <taxon>Synergistota</taxon>
        <taxon>Synergistia</taxon>
        <taxon>Synergistales</taxon>
        <taxon>Synergistaceae</taxon>
        <taxon>Aminomonas</taxon>
    </lineage>
</organism>
<sequence>MRARLLRTLGPLALILLLAAPLWAQDPPADPTDERNLVQAARAMRSTGKVQLNFKDLELAKFIRFMSELLGENLVVDPGLKGNVSVVSPRAISFKEARQVMLSILEMNSLTLQNMGGYSKVLPASAGPSQDFSVRKSPRGPGPGEQVVTQVVPLDYVKAGYVVEPVKAAVQGIGIQPLQSQMGVLLTGKATLVQRAVSLIQALDASDSIRAAKVFSLQYASPKLLEGQFNALSKDPGAKVTGILAVADEPSKKIVLVGTRQALREAQRIIQALDVPVQSTNFRVYKLQNSDAKKVAEQLSQILAVAARMQPDAKGTMPTTVVPDLPTNSLVFSAPPEQYAAIERVLEQLDIQPKQVLLRGLVAEVNLTKLDQAGVDWAAWGGGLTGDGVFAGQVQMGNSSIPPMFLEWFRDLTKHDTVTYDRFGNAITTTVYDSKALVYGYVKLLNRFDAINVLSMPRIMCTDNLESSLQVGQVIPQLKGKLSEVNNPSAVQSSYEYKDTGLILKVTPHIRSGNLVALEIEQRIEEVLTASTVDTPTTTKREIKTNVLVENGQTIILGGIIKEAEKSMKSRVPGLSYIPLLGNLFTSTVKQREKVDLMIFLTPYILENPRQAVDVSVQISSGDQVPSAAEAETTLRLDKLFKDAVRKQ</sequence>
<evidence type="ECO:0000256" key="11">
    <source>
        <dbReference type="SAM" id="SignalP"/>
    </source>
</evidence>
<dbReference type="Pfam" id="PF21305">
    <property type="entry name" value="type_II_gspD_N0"/>
    <property type="match status" value="1"/>
</dbReference>
<keyword evidence="6 11" id="KW-0732">Signal</keyword>
<dbReference type="PaxDb" id="584708-Apau_1053"/>
<feature type="chain" id="PRO_5003167911" evidence="11">
    <location>
        <begin position="25"/>
        <end position="648"/>
    </location>
</feature>
<evidence type="ECO:0000259" key="13">
    <source>
        <dbReference type="Pfam" id="PF03958"/>
    </source>
</evidence>
<evidence type="ECO:0000259" key="14">
    <source>
        <dbReference type="Pfam" id="PF21305"/>
    </source>
</evidence>
<dbReference type="GO" id="GO:0015627">
    <property type="term" value="C:type II protein secretion system complex"/>
    <property type="evidence" value="ECO:0007669"/>
    <property type="project" value="InterPro"/>
</dbReference>
<dbReference type="GO" id="GO:0015628">
    <property type="term" value="P:protein secretion by the type II secretion system"/>
    <property type="evidence" value="ECO:0007669"/>
    <property type="project" value="InterPro"/>
</dbReference>
<dbReference type="InterPro" id="IPR049371">
    <property type="entry name" value="GspD-like_N0"/>
</dbReference>
<dbReference type="PROSITE" id="PS00875">
    <property type="entry name" value="T2SP_D"/>
    <property type="match status" value="1"/>
</dbReference>
<evidence type="ECO:0000256" key="5">
    <source>
        <dbReference type="ARBA" id="ARBA00022692"/>
    </source>
</evidence>
<dbReference type="RefSeq" id="WP_006300663.1">
    <property type="nucleotide sequence ID" value="NZ_CM001022.1"/>
</dbReference>
<keyword evidence="4" id="KW-1134">Transmembrane beta strand</keyword>
<evidence type="ECO:0000256" key="6">
    <source>
        <dbReference type="ARBA" id="ARBA00022729"/>
    </source>
</evidence>
<dbReference type="STRING" id="584708.Apau_1053"/>
<feature type="domain" description="NolW-like" evidence="13">
    <location>
        <begin position="283"/>
        <end position="355"/>
    </location>
</feature>
<keyword evidence="9" id="KW-0998">Cell outer membrane</keyword>
<gene>
    <name evidence="15" type="ORF">Apau_1053</name>
</gene>
<dbReference type="EMBL" id="CM001022">
    <property type="protein sequence ID" value="EFQ23480.1"/>
    <property type="molecule type" value="Genomic_DNA"/>
</dbReference>
<dbReference type="Pfam" id="PF00263">
    <property type="entry name" value="Secretin"/>
    <property type="match status" value="1"/>
</dbReference>
<protein>
    <submittedName>
        <fullName evidence="15">General secretion pathway protein D</fullName>
    </submittedName>
</protein>
<dbReference type="PANTHER" id="PTHR30332:SF24">
    <property type="entry name" value="SECRETIN GSPD-RELATED"/>
    <property type="match status" value="1"/>
</dbReference>
<keyword evidence="5" id="KW-0812">Transmembrane</keyword>
<keyword evidence="8" id="KW-0472">Membrane</keyword>
<dbReference type="InterPro" id="IPR005644">
    <property type="entry name" value="NolW-like"/>
</dbReference>
<evidence type="ECO:0000256" key="10">
    <source>
        <dbReference type="RuleBase" id="RU004004"/>
    </source>
</evidence>
<evidence type="ECO:0000313" key="16">
    <source>
        <dbReference type="Proteomes" id="UP000005096"/>
    </source>
</evidence>
<evidence type="ECO:0000313" key="15">
    <source>
        <dbReference type="EMBL" id="EFQ23480.1"/>
    </source>
</evidence>
<feature type="domain" description="Type II/III secretion system secretin-like" evidence="12">
    <location>
        <begin position="447"/>
        <end position="606"/>
    </location>
</feature>
<dbReference type="PRINTS" id="PR00811">
    <property type="entry name" value="BCTERIALGSPD"/>
</dbReference>
<evidence type="ECO:0000256" key="9">
    <source>
        <dbReference type="ARBA" id="ARBA00023237"/>
    </source>
</evidence>
<dbReference type="InterPro" id="IPR004846">
    <property type="entry name" value="T2SS/T3SS_dom"/>
</dbReference>
<evidence type="ECO:0000256" key="7">
    <source>
        <dbReference type="ARBA" id="ARBA00022927"/>
    </source>
</evidence>
<evidence type="ECO:0000256" key="3">
    <source>
        <dbReference type="ARBA" id="ARBA00022448"/>
    </source>
</evidence>
<dbReference type="NCBIfam" id="TIGR02517">
    <property type="entry name" value="type_II_gspD"/>
    <property type="match status" value="1"/>
</dbReference>
<keyword evidence="16" id="KW-1185">Reference proteome</keyword>
<comment type="subcellular location">
    <subcellularLocation>
        <location evidence="1 10">Cell outer membrane</location>
    </subcellularLocation>
</comment>
<dbReference type="Pfam" id="PF03958">
    <property type="entry name" value="Secretin_N"/>
    <property type="match status" value="1"/>
</dbReference>
<evidence type="ECO:0000256" key="2">
    <source>
        <dbReference type="ARBA" id="ARBA00006980"/>
    </source>
</evidence>
<accession>E3CXB4</accession>
<feature type="domain" description="GspD-like N0" evidence="14">
    <location>
        <begin position="52"/>
        <end position="121"/>
    </location>
</feature>
<evidence type="ECO:0000256" key="8">
    <source>
        <dbReference type="ARBA" id="ARBA00023136"/>
    </source>
</evidence>
<evidence type="ECO:0000256" key="1">
    <source>
        <dbReference type="ARBA" id="ARBA00004442"/>
    </source>
</evidence>
<reference evidence="15 16" key="1">
    <citation type="journal article" date="2010" name="Stand. Genomic Sci.">
        <title>Non-contiguous finished genome sequence of Aminomonas paucivorans type strain (GLU-3).</title>
        <authorList>
            <person name="Pitluck S."/>
            <person name="Yasawong M."/>
            <person name="Held B."/>
            <person name="Lapidus A."/>
            <person name="Nolan M."/>
            <person name="Copeland A."/>
            <person name="Lucas S."/>
            <person name="Del Rio T.G."/>
            <person name="Tice H."/>
            <person name="Cheng J.F."/>
            <person name="Chertkov O."/>
            <person name="Goodwin L."/>
            <person name="Tapia R."/>
            <person name="Han C."/>
            <person name="Liolios K."/>
            <person name="Ivanova N."/>
            <person name="Mavromatis K."/>
            <person name="Ovchinnikova G."/>
            <person name="Pati A."/>
            <person name="Chen A."/>
            <person name="Palaniappan K."/>
            <person name="Land M."/>
            <person name="Hauser L."/>
            <person name="Chang Y.J."/>
            <person name="Jeffries C.D."/>
            <person name="Pukall R."/>
            <person name="Spring S."/>
            <person name="Rohde M."/>
            <person name="Sikorski J."/>
            <person name="Goker M."/>
            <person name="Woyke T."/>
            <person name="Bristow J."/>
            <person name="Eisen J.A."/>
            <person name="Markowitz V."/>
            <person name="Hugenholtz P."/>
            <person name="Kyrpides N.C."/>
            <person name="Klenk H.P."/>
        </authorList>
    </citation>
    <scope>NUCLEOTIDE SEQUENCE [LARGE SCALE GENOMIC DNA]</scope>
    <source>
        <strain evidence="15 16">DSM 12260</strain>
    </source>
</reference>
<evidence type="ECO:0000259" key="12">
    <source>
        <dbReference type="Pfam" id="PF00263"/>
    </source>
</evidence>
<dbReference type="HOGENOM" id="CLU_006756_1_0_0"/>
<comment type="similarity">
    <text evidence="2">Belongs to the bacterial secretin family. GSP D subfamily.</text>
</comment>
<dbReference type="Gene3D" id="3.30.1370.120">
    <property type="match status" value="3"/>
</dbReference>
<keyword evidence="3 10" id="KW-0813">Transport</keyword>
<feature type="signal peptide" evidence="11">
    <location>
        <begin position="1"/>
        <end position="24"/>
    </location>
</feature>
<dbReference type="Proteomes" id="UP000005096">
    <property type="component" value="Chromosome"/>
</dbReference>
<dbReference type="InterPro" id="IPR001775">
    <property type="entry name" value="GspD/PilQ"/>
</dbReference>
<name>E3CXB4_9BACT</name>
<dbReference type="PANTHER" id="PTHR30332">
    <property type="entry name" value="PROBABLE GENERAL SECRETION PATHWAY PROTEIN D"/>
    <property type="match status" value="1"/>
</dbReference>
<dbReference type="InterPro" id="IPR038591">
    <property type="entry name" value="NolW-like_sf"/>
</dbReference>
<dbReference type="OrthoDB" id="9775455at2"/>
<dbReference type="eggNOG" id="COG1450">
    <property type="taxonomic scope" value="Bacteria"/>
</dbReference>
<proteinExistence type="inferred from homology"/>
<dbReference type="InterPro" id="IPR013356">
    <property type="entry name" value="T2SS_GspD"/>
</dbReference>
<dbReference type="GO" id="GO:0009279">
    <property type="term" value="C:cell outer membrane"/>
    <property type="evidence" value="ECO:0007669"/>
    <property type="project" value="UniProtKB-SubCell"/>
</dbReference>
<dbReference type="InterPro" id="IPR004845">
    <property type="entry name" value="T2SS_GspD_CS"/>
</dbReference>
<keyword evidence="7" id="KW-0653">Protein transport</keyword>